<name>A0A650EUG7_9CAUD</name>
<organism evidence="1 2">
    <name type="scientific">Lactococcus phage CHPC958</name>
    <dbReference type="NCBI Taxonomy" id="2675254"/>
    <lineage>
        <taxon>Viruses</taxon>
        <taxon>Duplodnaviria</taxon>
        <taxon>Heunggongvirae</taxon>
        <taxon>Uroviricota</taxon>
        <taxon>Caudoviricetes</taxon>
        <taxon>Skunavirus</taxon>
        <taxon>Skunavirus CHPC958</taxon>
    </lineage>
</organism>
<dbReference type="Proteomes" id="UP000424741">
    <property type="component" value="Segment"/>
</dbReference>
<dbReference type="EMBL" id="MN689522">
    <property type="protein sequence ID" value="QGT53188.1"/>
    <property type="molecule type" value="Genomic_DNA"/>
</dbReference>
<proteinExistence type="predicted"/>
<gene>
    <name evidence="1" type="ORF">CHPC958_000848</name>
</gene>
<evidence type="ECO:0000313" key="2">
    <source>
        <dbReference type="Proteomes" id="UP000424741"/>
    </source>
</evidence>
<reference evidence="1 2" key="1">
    <citation type="submission" date="2019-11" db="EMBL/GenBank/DDBJ databases">
        <title>Genome Sequences of 31 Lactococcus lactis Bacteriophages Isolated from Foods.</title>
        <authorList>
            <person name="Marcelli B."/>
            <person name="de Jong A."/>
            <person name="Kuipers O.P."/>
        </authorList>
    </citation>
    <scope>NUCLEOTIDE SEQUENCE [LARGE SCALE GENOMIC DNA]</scope>
</reference>
<accession>A0A650EUG7</accession>
<protein>
    <submittedName>
        <fullName evidence="1">Capsid and scaffold protein</fullName>
    </submittedName>
</protein>
<dbReference type="InterPro" id="IPR008983">
    <property type="entry name" value="Tumour_necrosis_fac-like_dom"/>
</dbReference>
<keyword evidence="2" id="KW-1185">Reference proteome</keyword>
<sequence length="201" mass="22344">MPDGANHVAFAYSADGKDRFMTVYPNLNLLDGTKDFSGAWWTNEGWEDDGTYKGLTVKRKTGLGPGITRQFIAPKDGVYTFSSYVKSPVGADIQRRVTLNGVSGTIVPDKSLGNSFDWKRDSFQVTLKAGDKIFTQYQITGGGSIWTAGHKWEHGSTATEWMPSFSEVTTEDYPSYIGTYTDNDSSKQSTDPARYTWEKIE</sequence>
<dbReference type="SUPFAM" id="SSF49842">
    <property type="entry name" value="TNF-like"/>
    <property type="match status" value="1"/>
</dbReference>
<evidence type="ECO:0000313" key="1">
    <source>
        <dbReference type="EMBL" id="QGT53188.1"/>
    </source>
</evidence>
<dbReference type="Gene3D" id="2.60.120.260">
    <property type="entry name" value="Galactose-binding domain-like"/>
    <property type="match status" value="1"/>
</dbReference>